<dbReference type="RefSeq" id="WP_188733778.1">
    <property type="nucleotide sequence ID" value="NZ_BMLW01000003.1"/>
</dbReference>
<gene>
    <name evidence="4" type="ORF">GCM10011346_14590</name>
</gene>
<dbReference type="InterPro" id="IPR026881">
    <property type="entry name" value="WYL_dom"/>
</dbReference>
<comment type="caution">
    <text evidence="4">The sequence shown here is derived from an EMBL/GenBank/DDBJ whole genome shotgun (WGS) entry which is preliminary data.</text>
</comment>
<dbReference type="PANTHER" id="PTHR34580">
    <property type="match status" value="1"/>
</dbReference>
<dbReference type="Gene3D" id="1.10.10.10">
    <property type="entry name" value="Winged helix-like DNA-binding domain superfamily/Winged helix DNA-binding domain"/>
    <property type="match status" value="1"/>
</dbReference>
<dbReference type="InterPro" id="IPR057727">
    <property type="entry name" value="WCX_dom"/>
</dbReference>
<dbReference type="EMBL" id="BMLW01000003">
    <property type="protein sequence ID" value="GGP09627.1"/>
    <property type="molecule type" value="Genomic_DNA"/>
</dbReference>
<dbReference type="PIRSF" id="PIRSF016838">
    <property type="entry name" value="PafC"/>
    <property type="match status" value="1"/>
</dbReference>
<dbReference type="Proteomes" id="UP000641206">
    <property type="component" value="Unassembled WGS sequence"/>
</dbReference>
<evidence type="ECO:0000259" key="1">
    <source>
        <dbReference type="Pfam" id="PF08279"/>
    </source>
</evidence>
<dbReference type="PANTHER" id="PTHR34580:SF1">
    <property type="entry name" value="PROTEIN PAFC"/>
    <property type="match status" value="1"/>
</dbReference>
<evidence type="ECO:0000259" key="3">
    <source>
        <dbReference type="Pfam" id="PF25583"/>
    </source>
</evidence>
<sequence>MKIDRLLGIIVLLIHRKKMKAADLSRYFEVSERTIYRDIDSLNRAGFPILSLPGQEGGYELMDGFRLDKSHLTLEDLFSITWSLKSMEQATGFEDISKLISKINKFIDSTPIEDPKIQLHFSNAKNHIQTIYKAIQHSKVIEIRYIDHKGKETKRAIEPMGIYLSDSNWYTWAYCLLRDELRVFKITRIIEVNDTIRSFNRRPFVMEDIDANREKSVKNRTPFTVHLQFKSRMRAKVLDDFREKEITSNQDGTLNVVRDFYTMDQAISQILSYGNQVRIIYPKELITKLVEYVEQIKGLYKK</sequence>
<dbReference type="Pfam" id="PF25583">
    <property type="entry name" value="WCX"/>
    <property type="match status" value="1"/>
</dbReference>
<keyword evidence="5" id="KW-1185">Reference proteome</keyword>
<proteinExistence type="predicted"/>
<feature type="domain" description="Helix-turn-helix type 11" evidence="1">
    <location>
        <begin position="5"/>
        <end position="59"/>
    </location>
</feature>
<dbReference type="SUPFAM" id="SSF46785">
    <property type="entry name" value="Winged helix' DNA-binding domain"/>
    <property type="match status" value="1"/>
</dbReference>
<dbReference type="InterPro" id="IPR013196">
    <property type="entry name" value="HTH_11"/>
</dbReference>
<name>A0ABQ2NR12_9BACI</name>
<organism evidence="4 5">
    <name type="scientific">Oceanobacillus neutriphilus</name>
    <dbReference type="NCBI Taxonomy" id="531815"/>
    <lineage>
        <taxon>Bacteria</taxon>
        <taxon>Bacillati</taxon>
        <taxon>Bacillota</taxon>
        <taxon>Bacilli</taxon>
        <taxon>Bacillales</taxon>
        <taxon>Bacillaceae</taxon>
        <taxon>Oceanobacillus</taxon>
    </lineage>
</organism>
<evidence type="ECO:0000313" key="5">
    <source>
        <dbReference type="Proteomes" id="UP000641206"/>
    </source>
</evidence>
<feature type="domain" description="WCX" evidence="3">
    <location>
        <begin position="222"/>
        <end position="295"/>
    </location>
</feature>
<dbReference type="InterPro" id="IPR036388">
    <property type="entry name" value="WH-like_DNA-bd_sf"/>
</dbReference>
<protein>
    <submittedName>
        <fullName evidence="4">DeoR family transcriptional regulator</fullName>
    </submittedName>
</protein>
<dbReference type="Pfam" id="PF13280">
    <property type="entry name" value="WYL"/>
    <property type="match status" value="1"/>
</dbReference>
<dbReference type="InterPro" id="IPR036390">
    <property type="entry name" value="WH_DNA-bd_sf"/>
</dbReference>
<feature type="domain" description="WYL" evidence="2">
    <location>
        <begin position="127"/>
        <end position="192"/>
    </location>
</feature>
<dbReference type="PROSITE" id="PS52050">
    <property type="entry name" value="WYL"/>
    <property type="match status" value="1"/>
</dbReference>
<evidence type="ECO:0000259" key="2">
    <source>
        <dbReference type="Pfam" id="PF13280"/>
    </source>
</evidence>
<dbReference type="Pfam" id="PF08279">
    <property type="entry name" value="HTH_11"/>
    <property type="match status" value="1"/>
</dbReference>
<dbReference type="InterPro" id="IPR051534">
    <property type="entry name" value="CBASS_pafABC_assoc_protein"/>
</dbReference>
<dbReference type="InterPro" id="IPR028349">
    <property type="entry name" value="PafC-like"/>
</dbReference>
<accession>A0ABQ2NR12</accession>
<reference evidence="5" key="1">
    <citation type="journal article" date="2019" name="Int. J. Syst. Evol. Microbiol.">
        <title>The Global Catalogue of Microorganisms (GCM) 10K type strain sequencing project: providing services to taxonomists for standard genome sequencing and annotation.</title>
        <authorList>
            <consortium name="The Broad Institute Genomics Platform"/>
            <consortium name="The Broad Institute Genome Sequencing Center for Infectious Disease"/>
            <person name="Wu L."/>
            <person name="Ma J."/>
        </authorList>
    </citation>
    <scope>NUCLEOTIDE SEQUENCE [LARGE SCALE GENOMIC DNA]</scope>
    <source>
        <strain evidence="5">CGMCC 1.7693</strain>
    </source>
</reference>
<evidence type="ECO:0000313" key="4">
    <source>
        <dbReference type="EMBL" id="GGP09627.1"/>
    </source>
</evidence>